<dbReference type="EMBL" id="CAIX01000108">
    <property type="protein sequence ID" value="CCI45784.1"/>
    <property type="molecule type" value="Genomic_DNA"/>
</dbReference>
<evidence type="ECO:0000313" key="3">
    <source>
        <dbReference type="EMBL" id="CCI45784.1"/>
    </source>
</evidence>
<dbReference type="STRING" id="65357.A0A024GGE7"/>
<evidence type="ECO:0000256" key="1">
    <source>
        <dbReference type="RuleBase" id="RU000383"/>
    </source>
</evidence>
<dbReference type="AlphaFoldDB" id="A0A024GGE7"/>
<dbReference type="InterPro" id="IPR043198">
    <property type="entry name" value="Cyclin/Ssn8"/>
</dbReference>
<dbReference type="InterPro" id="IPR006671">
    <property type="entry name" value="Cyclin_N"/>
</dbReference>
<dbReference type="Gene3D" id="1.10.472.10">
    <property type="entry name" value="Cyclin-like"/>
    <property type="match status" value="2"/>
</dbReference>
<reference evidence="3 4" key="1">
    <citation type="submission" date="2012-05" db="EMBL/GenBank/DDBJ databases">
        <title>Recombination and specialization in a pathogen metapopulation.</title>
        <authorList>
            <person name="Gardiner A."/>
            <person name="Kemen E."/>
            <person name="Schultz-Larsen T."/>
            <person name="MacLean D."/>
            <person name="Van Oosterhout C."/>
            <person name="Jones J.D.G."/>
        </authorList>
    </citation>
    <scope>NUCLEOTIDE SEQUENCE [LARGE SCALE GENOMIC DNA]</scope>
    <source>
        <strain evidence="3 4">Ac Nc2</strain>
    </source>
</reference>
<dbReference type="Pfam" id="PF00134">
    <property type="entry name" value="Cyclin_N"/>
    <property type="match status" value="1"/>
</dbReference>
<gene>
    <name evidence="3" type="ORF">BN9_066940</name>
</gene>
<evidence type="ECO:0000313" key="4">
    <source>
        <dbReference type="Proteomes" id="UP000053237"/>
    </source>
</evidence>
<protein>
    <recommendedName>
        <fullName evidence="2">Cyclin-like domain-containing protein</fullName>
    </recommendedName>
</protein>
<dbReference type="SUPFAM" id="SSF47954">
    <property type="entry name" value="Cyclin-like"/>
    <property type="match status" value="2"/>
</dbReference>
<dbReference type="PANTHER" id="PTHR10026">
    <property type="entry name" value="CYCLIN"/>
    <property type="match status" value="1"/>
</dbReference>
<dbReference type="OrthoDB" id="10266018at2759"/>
<keyword evidence="4" id="KW-1185">Reference proteome</keyword>
<accession>A0A024GGE7</accession>
<name>A0A024GGE7_9STRA</name>
<comment type="similarity">
    <text evidence="1">Belongs to the cyclin family.</text>
</comment>
<dbReference type="InterPro" id="IPR036915">
    <property type="entry name" value="Cyclin-like_sf"/>
</dbReference>
<dbReference type="CDD" id="cd20513">
    <property type="entry name" value="CYCLIN_CCNC_rpt1"/>
    <property type="match status" value="1"/>
</dbReference>
<dbReference type="InterPro" id="IPR013763">
    <property type="entry name" value="Cyclin-like_dom"/>
</dbReference>
<organism evidence="3 4">
    <name type="scientific">Albugo candida</name>
    <dbReference type="NCBI Taxonomy" id="65357"/>
    <lineage>
        <taxon>Eukaryota</taxon>
        <taxon>Sar</taxon>
        <taxon>Stramenopiles</taxon>
        <taxon>Oomycota</taxon>
        <taxon>Peronosporomycetes</taxon>
        <taxon>Albuginales</taxon>
        <taxon>Albuginaceae</taxon>
        <taxon>Albugo</taxon>
    </lineage>
</organism>
<dbReference type="InParanoid" id="A0A024GGE7"/>
<feature type="domain" description="Cyclin-like" evidence="2">
    <location>
        <begin position="176"/>
        <end position="255"/>
    </location>
</feature>
<evidence type="ECO:0000259" key="2">
    <source>
        <dbReference type="SMART" id="SM00385"/>
    </source>
</evidence>
<dbReference type="Proteomes" id="UP000053237">
    <property type="component" value="Unassembled WGS sequence"/>
</dbReference>
<sequence length="298" mass="34587">MGMNFWQSTHYMYWMKSISENDLKKHNLFDRKHLTEEEINSIHLSNISRTELYSSSTSKVTDCCGCAVMEKMGLILRIRQIVIYTAVIFYRRFYFSQSFYNFDPHLIAGTTMFLASKVEESQISLRNVVFVLYQCTTGGVDEDEALYEFQEKDVLDCEFYVLQALQYDLILHHPFQPLLQFLDEYDLHEECLELAWQLVQYSFRTKIILLHPPFMVAYAAAYIACVRADYDADQIFSTLNIKIDRILSIVNEFKDAIEEDNHLHVIQSAALEKLEAILPEVAIESLPSGTKDDKSTGS</sequence>
<keyword evidence="1" id="KW-0195">Cyclin</keyword>
<dbReference type="SMART" id="SM00385">
    <property type="entry name" value="CYCLIN"/>
    <property type="match status" value="2"/>
</dbReference>
<dbReference type="PIRSF" id="PIRSF028758">
    <property type="entry name" value="Cyclin, C/H/G types"/>
    <property type="match status" value="1"/>
</dbReference>
<feature type="domain" description="Cyclin-like" evidence="2">
    <location>
        <begin position="67"/>
        <end position="163"/>
    </location>
</feature>
<dbReference type="FunCoup" id="A0A024GGE7">
    <property type="interactions" value="324"/>
</dbReference>
<dbReference type="GO" id="GO:0016538">
    <property type="term" value="F:cyclin-dependent protein serine/threonine kinase regulator activity"/>
    <property type="evidence" value="ECO:0007669"/>
    <property type="project" value="InterPro"/>
</dbReference>
<proteinExistence type="inferred from homology"/>
<comment type="caution">
    <text evidence="3">The sequence shown here is derived from an EMBL/GenBank/DDBJ whole genome shotgun (WGS) entry which is preliminary data.</text>
</comment>
<dbReference type="GO" id="GO:0006357">
    <property type="term" value="P:regulation of transcription by RNA polymerase II"/>
    <property type="evidence" value="ECO:0007669"/>
    <property type="project" value="InterPro"/>
</dbReference>